<evidence type="ECO:0000256" key="6">
    <source>
        <dbReference type="ARBA" id="ARBA00022723"/>
    </source>
</evidence>
<evidence type="ECO:0000313" key="14">
    <source>
        <dbReference type="EMBL" id="OQD62816.1"/>
    </source>
</evidence>
<dbReference type="SUPFAM" id="SSF53244">
    <property type="entry name" value="MurD-like peptide ligases, peptide-binding domain"/>
    <property type="match status" value="1"/>
</dbReference>
<dbReference type="InterPro" id="IPR036565">
    <property type="entry name" value="Mur-like_cat_sf"/>
</dbReference>
<evidence type="ECO:0000256" key="2">
    <source>
        <dbReference type="ARBA" id="ARBA00008276"/>
    </source>
</evidence>
<proteinExistence type="inferred from homology"/>
<evidence type="ECO:0000256" key="10">
    <source>
        <dbReference type="ARBA" id="ARBA00030592"/>
    </source>
</evidence>
<evidence type="ECO:0000256" key="4">
    <source>
        <dbReference type="ARBA" id="ARBA00022563"/>
    </source>
</evidence>
<dbReference type="PANTHER" id="PTHR11136">
    <property type="entry name" value="FOLYLPOLYGLUTAMATE SYNTHASE-RELATED"/>
    <property type="match status" value="1"/>
</dbReference>
<dbReference type="NCBIfam" id="TIGR01499">
    <property type="entry name" value="folC"/>
    <property type="match status" value="1"/>
</dbReference>
<evidence type="ECO:0000256" key="9">
    <source>
        <dbReference type="ARBA" id="ARBA00022842"/>
    </source>
</evidence>
<dbReference type="GO" id="GO:0005739">
    <property type="term" value="C:mitochondrion"/>
    <property type="evidence" value="ECO:0007669"/>
    <property type="project" value="TreeGrafter"/>
</dbReference>
<evidence type="ECO:0000256" key="12">
    <source>
        <dbReference type="ARBA" id="ARBA00047493"/>
    </source>
</evidence>
<evidence type="ECO:0000256" key="8">
    <source>
        <dbReference type="ARBA" id="ARBA00022840"/>
    </source>
</evidence>
<keyword evidence="8" id="KW-0067">ATP-binding</keyword>
<gene>
    <name evidence="14" type="ORF">PENPOL_c011G08882</name>
</gene>
<dbReference type="GO" id="GO:0004326">
    <property type="term" value="F:tetrahydrofolylpolyglutamate synthase activity"/>
    <property type="evidence" value="ECO:0007669"/>
    <property type="project" value="UniProtKB-EC"/>
</dbReference>
<dbReference type="Proteomes" id="UP000191408">
    <property type="component" value="Unassembled WGS sequence"/>
</dbReference>
<dbReference type="STRING" id="60169.A0A1V6NEE9"/>
<evidence type="ECO:0000313" key="15">
    <source>
        <dbReference type="Proteomes" id="UP000191408"/>
    </source>
</evidence>
<comment type="catalytic activity">
    <reaction evidence="12">
        <text>(6S)-5,6,7,8-tetrahydrofolyl-(gamma-L-Glu)(n) + L-glutamate + ATP = (6S)-5,6,7,8-tetrahydrofolyl-(gamma-L-Glu)(n+1) + ADP + phosphate + H(+)</text>
        <dbReference type="Rhea" id="RHEA:10580"/>
        <dbReference type="Rhea" id="RHEA-COMP:14738"/>
        <dbReference type="Rhea" id="RHEA-COMP:14740"/>
        <dbReference type="ChEBI" id="CHEBI:15378"/>
        <dbReference type="ChEBI" id="CHEBI:29985"/>
        <dbReference type="ChEBI" id="CHEBI:30616"/>
        <dbReference type="ChEBI" id="CHEBI:43474"/>
        <dbReference type="ChEBI" id="CHEBI:141005"/>
        <dbReference type="ChEBI" id="CHEBI:456216"/>
        <dbReference type="EC" id="6.3.2.17"/>
    </reaction>
</comment>
<evidence type="ECO:0000256" key="3">
    <source>
        <dbReference type="ARBA" id="ARBA00013025"/>
    </source>
</evidence>
<evidence type="ECO:0000256" key="13">
    <source>
        <dbReference type="SAM" id="MobiDB-lite"/>
    </source>
</evidence>
<dbReference type="OrthoDB" id="5212574at2759"/>
<dbReference type="UniPathway" id="UPA00850"/>
<keyword evidence="15" id="KW-1185">Reference proteome</keyword>
<organism evidence="14 15">
    <name type="scientific">Penicillium polonicum</name>
    <dbReference type="NCBI Taxonomy" id="60169"/>
    <lineage>
        <taxon>Eukaryota</taxon>
        <taxon>Fungi</taxon>
        <taxon>Dikarya</taxon>
        <taxon>Ascomycota</taxon>
        <taxon>Pezizomycotina</taxon>
        <taxon>Eurotiomycetes</taxon>
        <taxon>Eurotiomycetidae</taxon>
        <taxon>Eurotiales</taxon>
        <taxon>Aspergillaceae</taxon>
        <taxon>Penicillium</taxon>
    </lineage>
</organism>
<feature type="region of interest" description="Disordered" evidence="13">
    <location>
        <begin position="16"/>
        <end position="37"/>
    </location>
</feature>
<accession>A0A1V6NEE9</accession>
<evidence type="ECO:0000256" key="1">
    <source>
        <dbReference type="ARBA" id="ARBA00005150"/>
    </source>
</evidence>
<keyword evidence="5" id="KW-0436">Ligase</keyword>
<dbReference type="SUPFAM" id="SSF53623">
    <property type="entry name" value="MurD-like peptide ligases, catalytic domain"/>
    <property type="match status" value="1"/>
</dbReference>
<name>A0A1V6NEE9_PENPO</name>
<dbReference type="GO" id="GO:0046872">
    <property type="term" value="F:metal ion binding"/>
    <property type="evidence" value="ECO:0007669"/>
    <property type="project" value="UniProtKB-KW"/>
</dbReference>
<dbReference type="Gene3D" id="3.90.190.20">
    <property type="entry name" value="Mur ligase, C-terminal domain"/>
    <property type="match status" value="1"/>
</dbReference>
<evidence type="ECO:0000256" key="7">
    <source>
        <dbReference type="ARBA" id="ARBA00022741"/>
    </source>
</evidence>
<dbReference type="EMBL" id="MDYM01000011">
    <property type="protein sequence ID" value="OQD62816.1"/>
    <property type="molecule type" value="Genomic_DNA"/>
</dbReference>
<comment type="similarity">
    <text evidence="2">Belongs to the folylpolyglutamate synthase family.</text>
</comment>
<keyword evidence="9" id="KW-0460">Magnesium</keyword>
<dbReference type="GO" id="GO:0005829">
    <property type="term" value="C:cytosol"/>
    <property type="evidence" value="ECO:0007669"/>
    <property type="project" value="TreeGrafter"/>
</dbReference>
<keyword evidence="6" id="KW-0479">Metal-binding</keyword>
<evidence type="ECO:0000256" key="11">
    <source>
        <dbReference type="ARBA" id="ARBA00030876"/>
    </source>
</evidence>
<comment type="pathway">
    <text evidence="1">Cofactor biosynthesis; tetrahydrofolylpolyglutamate biosynthesis.</text>
</comment>
<dbReference type="InterPro" id="IPR001645">
    <property type="entry name" value="Folylpolyglutamate_synth"/>
</dbReference>
<dbReference type="Gene3D" id="3.40.1190.10">
    <property type="entry name" value="Mur-like, catalytic domain"/>
    <property type="match status" value="1"/>
</dbReference>
<evidence type="ECO:0000256" key="5">
    <source>
        <dbReference type="ARBA" id="ARBA00022598"/>
    </source>
</evidence>
<dbReference type="InterPro" id="IPR036615">
    <property type="entry name" value="Mur_ligase_C_dom_sf"/>
</dbReference>
<dbReference type="EC" id="6.3.2.17" evidence="3"/>
<keyword evidence="7" id="KW-0547">Nucleotide-binding</keyword>
<dbReference type="GO" id="GO:0005524">
    <property type="term" value="F:ATP binding"/>
    <property type="evidence" value="ECO:0007669"/>
    <property type="project" value="UniProtKB-KW"/>
</dbReference>
<protein>
    <recommendedName>
        <fullName evidence="3">tetrahydrofolate synthase</fullName>
        <ecNumber evidence="3">6.3.2.17</ecNumber>
    </recommendedName>
    <alternativeName>
        <fullName evidence="11">Folylpoly-gamma-glutamate synthetase</fullName>
    </alternativeName>
    <alternativeName>
        <fullName evidence="10">Tetrahydrofolylpolyglutamate synthase</fullName>
    </alternativeName>
</protein>
<dbReference type="AlphaFoldDB" id="A0A1V6NEE9"/>
<comment type="caution">
    <text evidence="14">The sequence shown here is derived from an EMBL/GenBank/DDBJ whole genome shotgun (WGS) entry which is preliminary data.</text>
</comment>
<sequence>MRRSYENALKLLATRRRKARPKTPALSPTLQDAGIPNGNQTVRGIPSLVGMKEWLQILGHSESDVNNLNIVHISGTKGKGSTCAFTRSFLHAHGIRTGFPKRIGLYTSPDLQCIRERIQIDNQPITEDLFTQYFFEVWDSLASRGLGQDVETTRQPRYLQFLALLAFHAFIRENVDVAIFETHHGGEYDATNVIPRPVVTGITSLGMDHIEQLGPTIENIAWHKAGILKPGAPAFSVPQEAGPMKVLGDRAAEKKTSLTFISTDNHLPANVRVLSAPVQRLNASLAIELARMFLQLKAPGHTMDSDDIARGIDNFSWLGRFETIEDGMSQWFLDGAHNPLSLKQAAEWFSNNIDAQNPRRRRVLIFSHFSEARDGVALMEYKTIKEPETPFPDLCATYASLWKDFDNQAVVVNEPTIEAALNLAKRISAQEGGMQVFVTGSLHLLSVSGLLTNLDNYSSPPTDYALFRLQVEAGSFVQSQPQDGQSSDRVTFERGLSANRLHIRCTEEGDTARIIGLLFYTIKYSYQRNAAIPGERHVCASSTPNVIPLVH</sequence>
<dbReference type="PANTHER" id="PTHR11136:SF5">
    <property type="entry name" value="FOLYLPOLYGLUTAMATE SYNTHASE, MITOCHONDRIAL"/>
    <property type="match status" value="1"/>
</dbReference>
<keyword evidence="4" id="KW-0554">One-carbon metabolism</keyword>
<reference evidence="15" key="1">
    <citation type="journal article" date="2017" name="Nat. Microbiol.">
        <title>Global analysis of biosynthetic gene clusters reveals vast potential of secondary metabolite production in Penicillium species.</title>
        <authorList>
            <person name="Nielsen J.C."/>
            <person name="Grijseels S."/>
            <person name="Prigent S."/>
            <person name="Ji B."/>
            <person name="Dainat J."/>
            <person name="Nielsen K.F."/>
            <person name="Frisvad J.C."/>
            <person name="Workman M."/>
            <person name="Nielsen J."/>
        </authorList>
    </citation>
    <scope>NUCLEOTIDE SEQUENCE [LARGE SCALE GENOMIC DNA]</scope>
    <source>
        <strain evidence="15">IBT 4502</strain>
    </source>
</reference>
<dbReference type="GO" id="GO:0006730">
    <property type="term" value="P:one-carbon metabolic process"/>
    <property type="evidence" value="ECO:0007669"/>
    <property type="project" value="UniProtKB-KW"/>
</dbReference>